<evidence type="ECO:0000256" key="2">
    <source>
        <dbReference type="ARBA" id="ARBA00022833"/>
    </source>
</evidence>
<dbReference type="PROSITE" id="PS00903">
    <property type="entry name" value="CYT_DCMP_DEAMINASES_1"/>
    <property type="match status" value="1"/>
</dbReference>
<evidence type="ECO:0000313" key="4">
    <source>
        <dbReference type="EMBL" id="OGZ34251.1"/>
    </source>
</evidence>
<dbReference type="GO" id="GO:0008270">
    <property type="term" value="F:zinc ion binding"/>
    <property type="evidence" value="ECO:0007669"/>
    <property type="project" value="InterPro"/>
</dbReference>
<reference evidence="4 5" key="1">
    <citation type="journal article" date="2016" name="Nat. Commun.">
        <title>Thousands of microbial genomes shed light on interconnected biogeochemical processes in an aquifer system.</title>
        <authorList>
            <person name="Anantharaman K."/>
            <person name="Brown C.T."/>
            <person name="Hug L.A."/>
            <person name="Sharon I."/>
            <person name="Castelle C.J."/>
            <person name="Probst A.J."/>
            <person name="Thomas B.C."/>
            <person name="Singh A."/>
            <person name="Wilkins M.J."/>
            <person name="Karaoz U."/>
            <person name="Brodie E.L."/>
            <person name="Williams K.H."/>
            <person name="Hubbard S.S."/>
            <person name="Banfield J.F."/>
        </authorList>
    </citation>
    <scope>NUCLEOTIDE SEQUENCE [LARGE SCALE GENOMIC DNA]</scope>
</reference>
<dbReference type="InterPro" id="IPR016193">
    <property type="entry name" value="Cytidine_deaminase-like"/>
</dbReference>
<dbReference type="SUPFAM" id="SSF53927">
    <property type="entry name" value="Cytidine deaminase-like"/>
    <property type="match status" value="1"/>
</dbReference>
<dbReference type="AlphaFoldDB" id="A0A1G2F9M8"/>
<proteinExistence type="predicted"/>
<evidence type="ECO:0000313" key="5">
    <source>
        <dbReference type="Proteomes" id="UP000177725"/>
    </source>
</evidence>
<organism evidence="4 5">
    <name type="scientific">Candidatus Portnoybacteria bacterium RBG_13_41_18</name>
    <dbReference type="NCBI Taxonomy" id="1801991"/>
    <lineage>
        <taxon>Bacteria</taxon>
        <taxon>Candidatus Portnoyibacteriota</taxon>
    </lineage>
</organism>
<dbReference type="PANTHER" id="PTHR11079">
    <property type="entry name" value="CYTOSINE DEAMINASE FAMILY MEMBER"/>
    <property type="match status" value="1"/>
</dbReference>
<keyword evidence="1" id="KW-0479">Metal-binding</keyword>
<dbReference type="PANTHER" id="PTHR11079:SF179">
    <property type="entry name" value="TRNA(ADENINE(34)) DEAMINASE, CHLOROPLASTIC"/>
    <property type="match status" value="1"/>
</dbReference>
<accession>A0A1G2F9M8</accession>
<dbReference type="GO" id="GO:0016787">
    <property type="term" value="F:hydrolase activity"/>
    <property type="evidence" value="ECO:0007669"/>
    <property type="project" value="InterPro"/>
</dbReference>
<name>A0A1G2F9M8_9BACT</name>
<comment type="caution">
    <text evidence="4">The sequence shown here is derived from an EMBL/GenBank/DDBJ whole genome shotgun (WGS) entry which is preliminary data.</text>
</comment>
<feature type="domain" description="CMP/dCMP-type deaminase" evidence="3">
    <location>
        <begin position="3"/>
        <end position="123"/>
    </location>
</feature>
<dbReference type="Gene3D" id="3.40.140.10">
    <property type="entry name" value="Cytidine Deaminase, domain 2"/>
    <property type="match status" value="1"/>
</dbReference>
<dbReference type="InterPro" id="IPR016192">
    <property type="entry name" value="APOBEC/CMP_deaminase_Zn-bd"/>
</dbReference>
<evidence type="ECO:0000256" key="1">
    <source>
        <dbReference type="ARBA" id="ARBA00022723"/>
    </source>
</evidence>
<evidence type="ECO:0000259" key="3">
    <source>
        <dbReference type="PROSITE" id="PS51747"/>
    </source>
</evidence>
<dbReference type="EMBL" id="MHMV01000030">
    <property type="protein sequence ID" value="OGZ34251.1"/>
    <property type="molecule type" value="Genomic_DNA"/>
</dbReference>
<gene>
    <name evidence="4" type="ORF">A2174_03565</name>
</gene>
<keyword evidence="2" id="KW-0862">Zinc</keyword>
<dbReference type="Pfam" id="PF00383">
    <property type="entry name" value="dCMP_cyt_deam_1"/>
    <property type="match status" value="1"/>
</dbReference>
<sequence>MIKPKKRFMKLAIKEAKRAATEGDYAVGAVLVKGNKVISVCSNRSKRDEDPIAHAETLAIIKGSRFFKQRHLDNCVLYCTHEPCPMCASVIVWARLKGIVYGARYQDMKKYRKKHANHRYLWRTIDIPCLSIFKKSTERVEVVKDFLREECLKLFFNG</sequence>
<protein>
    <recommendedName>
        <fullName evidence="3">CMP/dCMP-type deaminase domain-containing protein</fullName>
    </recommendedName>
</protein>
<dbReference type="Proteomes" id="UP000177725">
    <property type="component" value="Unassembled WGS sequence"/>
</dbReference>
<dbReference type="PROSITE" id="PS51747">
    <property type="entry name" value="CYT_DCMP_DEAMINASES_2"/>
    <property type="match status" value="1"/>
</dbReference>
<dbReference type="InterPro" id="IPR002125">
    <property type="entry name" value="CMP_dCMP_dom"/>
</dbReference>
<dbReference type="CDD" id="cd01285">
    <property type="entry name" value="nucleoside_deaminase"/>
    <property type="match status" value="1"/>
</dbReference>